<gene>
    <name evidence="3" type="ORF">OCBIM_22020925mg</name>
</gene>
<protein>
    <submittedName>
        <fullName evidence="3">Uncharacterized protein</fullName>
    </submittedName>
</protein>
<name>A0A0L8H8I2_OCTBM</name>
<proteinExistence type="predicted"/>
<keyword evidence="2" id="KW-1133">Transmembrane helix</keyword>
<feature type="compositionally biased region" description="Acidic residues" evidence="1">
    <location>
        <begin position="49"/>
        <end position="83"/>
    </location>
</feature>
<dbReference type="EMBL" id="KQ418974">
    <property type="protein sequence ID" value="KOF85065.1"/>
    <property type="molecule type" value="Genomic_DNA"/>
</dbReference>
<evidence type="ECO:0000256" key="2">
    <source>
        <dbReference type="SAM" id="Phobius"/>
    </source>
</evidence>
<feature type="transmembrane region" description="Helical" evidence="2">
    <location>
        <begin position="19"/>
        <end position="44"/>
    </location>
</feature>
<evidence type="ECO:0000313" key="3">
    <source>
        <dbReference type="EMBL" id="KOF85065.1"/>
    </source>
</evidence>
<organism evidence="3">
    <name type="scientific">Octopus bimaculoides</name>
    <name type="common">California two-spotted octopus</name>
    <dbReference type="NCBI Taxonomy" id="37653"/>
    <lineage>
        <taxon>Eukaryota</taxon>
        <taxon>Metazoa</taxon>
        <taxon>Spiralia</taxon>
        <taxon>Lophotrochozoa</taxon>
        <taxon>Mollusca</taxon>
        <taxon>Cephalopoda</taxon>
        <taxon>Coleoidea</taxon>
        <taxon>Octopodiformes</taxon>
        <taxon>Octopoda</taxon>
        <taxon>Incirrata</taxon>
        <taxon>Octopodidae</taxon>
        <taxon>Octopus</taxon>
    </lineage>
</organism>
<keyword evidence="2" id="KW-0812">Transmembrane</keyword>
<feature type="non-terminal residue" evidence="3">
    <location>
        <position position="1"/>
    </location>
</feature>
<keyword evidence="2" id="KW-0472">Membrane</keyword>
<reference evidence="3" key="1">
    <citation type="submission" date="2015-07" db="EMBL/GenBank/DDBJ databases">
        <title>MeaNS - Measles Nucleotide Surveillance Program.</title>
        <authorList>
            <person name="Tran T."/>
            <person name="Druce J."/>
        </authorList>
    </citation>
    <scope>NUCLEOTIDE SEQUENCE</scope>
    <source>
        <strain evidence="3">UCB-OBI-ISO-001</strain>
        <tissue evidence="3">Gonad</tissue>
    </source>
</reference>
<accession>A0A0L8H8I2</accession>
<feature type="region of interest" description="Disordered" evidence="1">
    <location>
        <begin position="49"/>
        <end position="101"/>
    </location>
</feature>
<evidence type="ECO:0000256" key="1">
    <source>
        <dbReference type="SAM" id="MobiDB-lite"/>
    </source>
</evidence>
<dbReference type="AlphaFoldDB" id="A0A0L8H8I2"/>
<sequence length="120" mass="14196">HYSMFIQTALFNVFRLHEMYYSCLFCMYLYVCICFMHAGVTVYLRSDSYDDDYDNCDNDADESDDERDDDDNDDDGGDDDDDVHDDKYGGGDYNDDYDDRSYSRIKGNIYWFLSIKLICN</sequence>